<dbReference type="NCBIfam" id="TIGR00029">
    <property type="entry name" value="S20"/>
    <property type="match status" value="1"/>
</dbReference>
<proteinExistence type="inferred from homology"/>
<sequence length="90" mass="10008">MPITKSAKKALRQSKRRAAQNLRRKNAYKKLLKQIQNLAAAGKTKEAEAIAPQAYKALDKAAKNGVLKPNAASRYKSRLMTWIRKSKSAA</sequence>
<dbReference type="SUPFAM" id="SSF46992">
    <property type="entry name" value="Ribosomal protein S20"/>
    <property type="match status" value="1"/>
</dbReference>
<evidence type="ECO:0000256" key="7">
    <source>
        <dbReference type="HAMAP-Rule" id="MF_00500"/>
    </source>
</evidence>
<evidence type="ECO:0000256" key="3">
    <source>
        <dbReference type="ARBA" id="ARBA00022884"/>
    </source>
</evidence>
<comment type="caution">
    <text evidence="9">The sequence shown here is derived from an EMBL/GenBank/DDBJ whole genome shotgun (WGS) entry which is preliminary data.</text>
</comment>
<accession>A0A933DRG4</accession>
<evidence type="ECO:0000256" key="1">
    <source>
        <dbReference type="ARBA" id="ARBA00007634"/>
    </source>
</evidence>
<dbReference type="PANTHER" id="PTHR33398">
    <property type="entry name" value="30S RIBOSOMAL PROTEIN S20"/>
    <property type="match status" value="1"/>
</dbReference>
<dbReference type="PANTHER" id="PTHR33398:SF1">
    <property type="entry name" value="SMALL RIBOSOMAL SUBUNIT PROTEIN BS20C"/>
    <property type="match status" value="1"/>
</dbReference>
<dbReference type="GO" id="GO:0015935">
    <property type="term" value="C:small ribosomal subunit"/>
    <property type="evidence" value="ECO:0007669"/>
    <property type="project" value="TreeGrafter"/>
</dbReference>
<dbReference type="EMBL" id="JACQMJ010000004">
    <property type="protein sequence ID" value="MBI4132130.1"/>
    <property type="molecule type" value="Genomic_DNA"/>
</dbReference>
<dbReference type="Proteomes" id="UP000704960">
    <property type="component" value="Unassembled WGS sequence"/>
</dbReference>
<keyword evidence="5 7" id="KW-0687">Ribonucleoprotein</keyword>
<comment type="similarity">
    <text evidence="1 7">Belongs to the bacterial ribosomal protein bS20 family.</text>
</comment>
<dbReference type="InterPro" id="IPR036510">
    <property type="entry name" value="Ribosomal_bS20_sf"/>
</dbReference>
<evidence type="ECO:0000256" key="4">
    <source>
        <dbReference type="ARBA" id="ARBA00022980"/>
    </source>
</evidence>
<evidence type="ECO:0000256" key="8">
    <source>
        <dbReference type="SAM" id="MobiDB-lite"/>
    </source>
</evidence>
<gene>
    <name evidence="7 9" type="primary">rpsT</name>
    <name evidence="9" type="ORF">HY474_00690</name>
</gene>
<dbReference type="GO" id="GO:0070181">
    <property type="term" value="F:small ribosomal subunit rRNA binding"/>
    <property type="evidence" value="ECO:0007669"/>
    <property type="project" value="TreeGrafter"/>
</dbReference>
<feature type="region of interest" description="Disordered" evidence="8">
    <location>
        <begin position="1"/>
        <end position="24"/>
    </location>
</feature>
<organism evidence="9 10">
    <name type="scientific">Candidatus Sungiibacteriota bacterium</name>
    <dbReference type="NCBI Taxonomy" id="2750080"/>
    <lineage>
        <taxon>Bacteria</taxon>
        <taxon>Candidatus Sungiibacteriota</taxon>
    </lineage>
</organism>
<keyword evidence="2 7" id="KW-0699">rRNA-binding</keyword>
<dbReference type="GO" id="GO:0006412">
    <property type="term" value="P:translation"/>
    <property type="evidence" value="ECO:0007669"/>
    <property type="project" value="UniProtKB-UniRule"/>
</dbReference>
<reference evidence="9" key="1">
    <citation type="submission" date="2020-07" db="EMBL/GenBank/DDBJ databases">
        <title>Huge and variable diversity of episymbiotic CPR bacteria and DPANN archaea in groundwater ecosystems.</title>
        <authorList>
            <person name="He C.Y."/>
            <person name="Keren R."/>
            <person name="Whittaker M."/>
            <person name="Farag I.F."/>
            <person name="Doudna J."/>
            <person name="Cate J.H.D."/>
            <person name="Banfield J.F."/>
        </authorList>
    </citation>
    <scope>NUCLEOTIDE SEQUENCE</scope>
    <source>
        <strain evidence="9">NC_groundwater_1226_Ag_S-0.1um_59_124</strain>
    </source>
</reference>
<name>A0A933DRG4_9BACT</name>
<evidence type="ECO:0000313" key="9">
    <source>
        <dbReference type="EMBL" id="MBI4132130.1"/>
    </source>
</evidence>
<protein>
    <recommendedName>
        <fullName evidence="6 7">Small ribosomal subunit protein bS20</fullName>
    </recommendedName>
</protein>
<dbReference type="GO" id="GO:0003735">
    <property type="term" value="F:structural constituent of ribosome"/>
    <property type="evidence" value="ECO:0007669"/>
    <property type="project" value="InterPro"/>
</dbReference>
<evidence type="ECO:0000256" key="5">
    <source>
        <dbReference type="ARBA" id="ARBA00023274"/>
    </source>
</evidence>
<comment type="function">
    <text evidence="7">Binds directly to 16S ribosomal RNA.</text>
</comment>
<dbReference type="HAMAP" id="MF_00500">
    <property type="entry name" value="Ribosomal_bS20"/>
    <property type="match status" value="1"/>
</dbReference>
<keyword evidence="4 7" id="KW-0689">Ribosomal protein</keyword>
<dbReference type="Pfam" id="PF01649">
    <property type="entry name" value="Ribosomal_S20p"/>
    <property type="match status" value="1"/>
</dbReference>
<dbReference type="Gene3D" id="1.20.58.110">
    <property type="entry name" value="Ribosomal protein S20"/>
    <property type="match status" value="1"/>
</dbReference>
<evidence type="ECO:0000256" key="2">
    <source>
        <dbReference type="ARBA" id="ARBA00022730"/>
    </source>
</evidence>
<dbReference type="InterPro" id="IPR002583">
    <property type="entry name" value="Ribosomal_bS20"/>
</dbReference>
<evidence type="ECO:0000313" key="10">
    <source>
        <dbReference type="Proteomes" id="UP000704960"/>
    </source>
</evidence>
<keyword evidence="3 7" id="KW-0694">RNA-binding</keyword>
<evidence type="ECO:0000256" key="6">
    <source>
        <dbReference type="ARBA" id="ARBA00035136"/>
    </source>
</evidence>
<dbReference type="AlphaFoldDB" id="A0A933DRG4"/>